<organism evidence="1 2">
    <name type="scientific">Drosophila kikkawai</name>
    <name type="common">Fruit fly</name>
    <dbReference type="NCBI Taxonomy" id="30033"/>
    <lineage>
        <taxon>Eukaryota</taxon>
        <taxon>Metazoa</taxon>
        <taxon>Ecdysozoa</taxon>
        <taxon>Arthropoda</taxon>
        <taxon>Hexapoda</taxon>
        <taxon>Insecta</taxon>
        <taxon>Pterygota</taxon>
        <taxon>Neoptera</taxon>
        <taxon>Endopterygota</taxon>
        <taxon>Diptera</taxon>
        <taxon>Brachycera</taxon>
        <taxon>Muscomorpha</taxon>
        <taxon>Ephydroidea</taxon>
        <taxon>Drosophilidae</taxon>
        <taxon>Drosophila</taxon>
        <taxon>Sophophora</taxon>
    </lineage>
</organism>
<reference evidence="2" key="2">
    <citation type="submission" date="2025-08" db="UniProtKB">
        <authorList>
            <consortium name="RefSeq"/>
        </authorList>
    </citation>
    <scope>IDENTIFICATION</scope>
    <source>
        <strain evidence="2">14028-0561.14</strain>
        <tissue evidence="2">Whole fly</tissue>
    </source>
</reference>
<reference evidence="1" key="1">
    <citation type="submission" date="2025-05" db="UniProtKB">
        <authorList>
            <consortium name="RefSeq"/>
        </authorList>
    </citation>
    <scope>NUCLEOTIDE SEQUENCE [LARGE SCALE GENOMIC DNA]</scope>
    <source>
        <strain evidence="1">14028-0561.14</strain>
    </source>
</reference>
<proteinExistence type="predicted"/>
<accession>A0A6P4JTQ2</accession>
<dbReference type="Proteomes" id="UP001652661">
    <property type="component" value="Chromosome 2L"/>
</dbReference>
<evidence type="ECO:0000313" key="2">
    <source>
        <dbReference type="RefSeq" id="XP_017038388.1"/>
    </source>
</evidence>
<dbReference type="AlphaFoldDB" id="A0A6P4JTQ2"/>
<dbReference type="OrthoDB" id="7862225at2759"/>
<gene>
    <name evidence="2" type="primary">LOC108086081</name>
</gene>
<name>A0A6P4JTQ2_DROKI</name>
<protein>
    <submittedName>
        <fullName evidence="2">Uncharacterized protein</fullName>
    </submittedName>
</protein>
<dbReference type="RefSeq" id="XP_017038388.1">
    <property type="nucleotide sequence ID" value="XM_017182899.2"/>
</dbReference>
<keyword evidence="1" id="KW-1185">Reference proteome</keyword>
<evidence type="ECO:0000313" key="1">
    <source>
        <dbReference type="Proteomes" id="UP001652661"/>
    </source>
</evidence>
<sequence length="81" mass="8999">MTDVNISLECAECHHSRGVLYYANPLAWGRPCRRCRKMMSRSVVVVPTQVQATPAQVVMPAQTTQTTTTTTTSVPIRVTTY</sequence>
<dbReference type="GeneID" id="108086081"/>